<evidence type="ECO:0000256" key="1">
    <source>
        <dbReference type="SAM" id="MobiDB-lite"/>
    </source>
</evidence>
<accession>A0A0W0VRN4</accession>
<reference evidence="2 3" key="1">
    <citation type="submission" date="2015-11" db="EMBL/GenBank/DDBJ databases">
        <title>Genomic analysis of 38 Legionella species identifies large and diverse effector repertoires.</title>
        <authorList>
            <person name="Burstein D."/>
            <person name="Amaro F."/>
            <person name="Zusman T."/>
            <person name="Lifshitz Z."/>
            <person name="Cohen O."/>
            <person name="Gilbert J.A."/>
            <person name="Pupko T."/>
            <person name="Shuman H.A."/>
            <person name="Segal G."/>
        </authorList>
    </citation>
    <scope>NUCLEOTIDE SEQUENCE [LARGE SCALE GENOMIC DNA]</scope>
    <source>
        <strain evidence="2 3">ATCC 49751</strain>
    </source>
</reference>
<dbReference type="AlphaFoldDB" id="A0A0W0VRN4"/>
<evidence type="ECO:0000313" key="3">
    <source>
        <dbReference type="Proteomes" id="UP000054869"/>
    </source>
</evidence>
<dbReference type="EMBL" id="LNYI01000020">
    <property type="protein sequence ID" value="KTD22852.1"/>
    <property type="molecule type" value="Genomic_DNA"/>
</dbReference>
<proteinExistence type="predicted"/>
<dbReference type="PATRIC" id="fig|45067.4.peg.1004"/>
<comment type="caution">
    <text evidence="2">The sequence shown here is derived from an EMBL/GenBank/DDBJ whole genome shotgun (WGS) entry which is preliminary data.</text>
</comment>
<sequence length="369" mass="42477">MKMKSEEASQHVNESQTPETSIRLECMHNSMVFTKTEFLCCEHEGRRFRYSSNNQLEDSCNPSLAAELAVFSGNVMKLILGEPQPDYYLARHTQKDKYYRISNELEDYEDWNCVIRINPEGEIFFNWKDSGDKPILSVKIHQLTAILVVCHFLGEIDWADDNFGFVKRGDEFIAVRLDPACSFHSSVFNNTYGDLAKKLENLLISYISKEINEHTDEPFYYLSGLIDHESKTLKTPTAKRLFSNRAELIETLCRISELSKEELDTVAKKSFSKENWSIAEDYVKKLLFRQEAYQEAFYTLSKQKKQKHDATTSAEIVPLKYFEPPKDDSFTSISSHPMGTFSLSRKRKQPDLPAGCPEEQTNSLSQSAT</sequence>
<gene>
    <name evidence="2" type="ORF">Llan_0969</name>
</gene>
<feature type="region of interest" description="Disordered" evidence="1">
    <location>
        <begin position="328"/>
        <end position="369"/>
    </location>
</feature>
<dbReference type="Proteomes" id="UP000054869">
    <property type="component" value="Unassembled WGS sequence"/>
</dbReference>
<organism evidence="2 3">
    <name type="scientific">Legionella lansingensis</name>
    <dbReference type="NCBI Taxonomy" id="45067"/>
    <lineage>
        <taxon>Bacteria</taxon>
        <taxon>Pseudomonadati</taxon>
        <taxon>Pseudomonadota</taxon>
        <taxon>Gammaproteobacteria</taxon>
        <taxon>Legionellales</taxon>
        <taxon>Legionellaceae</taxon>
        <taxon>Legionella</taxon>
    </lineage>
</organism>
<keyword evidence="3" id="KW-1185">Reference proteome</keyword>
<feature type="compositionally biased region" description="Polar residues" evidence="1">
    <location>
        <begin position="359"/>
        <end position="369"/>
    </location>
</feature>
<name>A0A0W0VRN4_9GAMM</name>
<protein>
    <submittedName>
        <fullName evidence="2">Uncharacterized protein</fullName>
    </submittedName>
</protein>
<feature type="compositionally biased region" description="Polar residues" evidence="1">
    <location>
        <begin position="330"/>
        <end position="343"/>
    </location>
</feature>
<evidence type="ECO:0000313" key="2">
    <source>
        <dbReference type="EMBL" id="KTD22852.1"/>
    </source>
</evidence>